<comment type="caution">
    <text evidence="2">The sequence shown here is derived from an EMBL/GenBank/DDBJ whole genome shotgun (WGS) entry which is preliminary data.</text>
</comment>
<protein>
    <submittedName>
        <fullName evidence="2">Thioredoxin family protein</fullName>
    </submittedName>
</protein>
<keyword evidence="3" id="KW-1185">Reference proteome</keyword>
<accession>A0ABV1LZ39</accession>
<feature type="domain" description="Thioredoxin" evidence="1">
    <location>
        <begin position="15"/>
        <end position="94"/>
    </location>
</feature>
<reference evidence="2" key="1">
    <citation type="submission" date="2024-06" db="EMBL/GenBank/DDBJ databases">
        <title>Genome sequence of Vogesella sp. MAHUQ-64.</title>
        <authorList>
            <person name="Huq M.A."/>
        </authorList>
    </citation>
    <scope>NUCLEOTIDE SEQUENCE</scope>
    <source>
        <strain evidence="2">MAHUQ-64</strain>
    </source>
</reference>
<organism evidence="2 3">
    <name type="scientific">Vogesella oryzagri</name>
    <dbReference type="NCBI Taxonomy" id="3160864"/>
    <lineage>
        <taxon>Bacteria</taxon>
        <taxon>Pseudomonadati</taxon>
        <taxon>Pseudomonadota</taxon>
        <taxon>Betaproteobacteria</taxon>
        <taxon>Neisseriales</taxon>
        <taxon>Chromobacteriaceae</taxon>
        <taxon>Vogesella</taxon>
    </lineage>
</organism>
<dbReference type="InterPro" id="IPR013766">
    <property type="entry name" value="Thioredoxin_domain"/>
</dbReference>
<evidence type="ECO:0000313" key="3">
    <source>
        <dbReference type="Proteomes" id="UP001433638"/>
    </source>
</evidence>
<proteinExistence type="predicted"/>
<evidence type="ECO:0000259" key="1">
    <source>
        <dbReference type="Pfam" id="PF00085"/>
    </source>
</evidence>
<dbReference type="RefSeq" id="WP_349582716.1">
    <property type="nucleotide sequence ID" value="NZ_JBEFLD010000001.1"/>
</dbReference>
<dbReference type="InterPro" id="IPR036249">
    <property type="entry name" value="Thioredoxin-like_sf"/>
</dbReference>
<dbReference type="SUPFAM" id="SSF52833">
    <property type="entry name" value="Thioredoxin-like"/>
    <property type="match status" value="1"/>
</dbReference>
<name>A0ABV1LZ39_9NEIS</name>
<dbReference type="CDD" id="cd02947">
    <property type="entry name" value="TRX_family"/>
    <property type="match status" value="1"/>
</dbReference>
<sequence>MSRVLAAEQRWRPLDEFNFDATLAVQPGESLVMFGQPHCGACRGWRTQLPHWLPAEITLFYVDVAVATALARRFELFHLPAFVLYRAGAFHCRWHAAFSRDEVGRSLATALAAAAQEEP</sequence>
<evidence type="ECO:0000313" key="2">
    <source>
        <dbReference type="EMBL" id="MEQ6289171.1"/>
    </source>
</evidence>
<gene>
    <name evidence="2" type="ORF">ABNW52_00870</name>
</gene>
<dbReference type="Proteomes" id="UP001433638">
    <property type="component" value="Unassembled WGS sequence"/>
</dbReference>
<dbReference type="Pfam" id="PF00085">
    <property type="entry name" value="Thioredoxin"/>
    <property type="match status" value="1"/>
</dbReference>
<dbReference type="Gene3D" id="3.40.30.10">
    <property type="entry name" value="Glutaredoxin"/>
    <property type="match status" value="1"/>
</dbReference>
<dbReference type="EMBL" id="JBEFLD010000001">
    <property type="protein sequence ID" value="MEQ6289171.1"/>
    <property type="molecule type" value="Genomic_DNA"/>
</dbReference>